<dbReference type="EMBL" id="JBEZFP010000002">
    <property type="protein sequence ID" value="MEU8132112.1"/>
    <property type="molecule type" value="Genomic_DNA"/>
</dbReference>
<keyword evidence="5" id="KW-1185">Reference proteome</keyword>
<evidence type="ECO:0000259" key="3">
    <source>
        <dbReference type="PROSITE" id="PS50075"/>
    </source>
</evidence>
<dbReference type="RefSeq" id="WP_358347409.1">
    <property type="nucleotide sequence ID" value="NZ_JBEZFP010000002.1"/>
</dbReference>
<reference evidence="4 5" key="1">
    <citation type="submission" date="2024-06" db="EMBL/GenBank/DDBJ databases">
        <title>The Natural Products Discovery Center: Release of the First 8490 Sequenced Strains for Exploring Actinobacteria Biosynthetic Diversity.</title>
        <authorList>
            <person name="Kalkreuter E."/>
            <person name="Kautsar S.A."/>
            <person name="Yang D."/>
            <person name="Bader C.D."/>
            <person name="Teijaro C.N."/>
            <person name="Fluegel L."/>
            <person name="Davis C.M."/>
            <person name="Simpson J.R."/>
            <person name="Lauterbach L."/>
            <person name="Steele A.D."/>
            <person name="Gui C."/>
            <person name="Meng S."/>
            <person name="Li G."/>
            <person name="Viehrig K."/>
            <person name="Ye F."/>
            <person name="Su P."/>
            <person name="Kiefer A.F."/>
            <person name="Nichols A."/>
            <person name="Cepeda A.J."/>
            <person name="Yan W."/>
            <person name="Fan B."/>
            <person name="Jiang Y."/>
            <person name="Adhikari A."/>
            <person name="Zheng C.-J."/>
            <person name="Schuster L."/>
            <person name="Cowan T.M."/>
            <person name="Smanski M.J."/>
            <person name="Chevrette M.G."/>
            <person name="De Carvalho L.P.S."/>
            <person name="Shen B."/>
        </authorList>
    </citation>
    <scope>NUCLEOTIDE SEQUENCE [LARGE SCALE GENOMIC DNA]</scope>
    <source>
        <strain evidence="4 5">NPDC048946</strain>
    </source>
</reference>
<protein>
    <submittedName>
        <fullName evidence="4">Acyl carrier protein</fullName>
    </submittedName>
</protein>
<keyword evidence="1" id="KW-0596">Phosphopantetheine</keyword>
<dbReference type="InterPro" id="IPR009081">
    <property type="entry name" value="PP-bd_ACP"/>
</dbReference>
<proteinExistence type="predicted"/>
<dbReference type="SUPFAM" id="SSF47336">
    <property type="entry name" value="ACP-like"/>
    <property type="match status" value="1"/>
</dbReference>
<dbReference type="Proteomes" id="UP001551482">
    <property type="component" value="Unassembled WGS sequence"/>
</dbReference>
<organism evidence="4 5">
    <name type="scientific">Streptodolium elevatio</name>
    <dbReference type="NCBI Taxonomy" id="3157996"/>
    <lineage>
        <taxon>Bacteria</taxon>
        <taxon>Bacillati</taxon>
        <taxon>Actinomycetota</taxon>
        <taxon>Actinomycetes</taxon>
        <taxon>Kitasatosporales</taxon>
        <taxon>Streptomycetaceae</taxon>
        <taxon>Streptodolium</taxon>
    </lineage>
</organism>
<dbReference type="SMART" id="SM00823">
    <property type="entry name" value="PKS_PP"/>
    <property type="match status" value="1"/>
</dbReference>
<dbReference type="InterPro" id="IPR020806">
    <property type="entry name" value="PKS_PP-bd"/>
</dbReference>
<dbReference type="PROSITE" id="PS50075">
    <property type="entry name" value="CARRIER"/>
    <property type="match status" value="1"/>
</dbReference>
<evidence type="ECO:0000313" key="5">
    <source>
        <dbReference type="Proteomes" id="UP001551482"/>
    </source>
</evidence>
<accession>A0ABV3DA66</accession>
<feature type="domain" description="Carrier" evidence="3">
    <location>
        <begin position="3"/>
        <end position="80"/>
    </location>
</feature>
<evidence type="ECO:0000256" key="1">
    <source>
        <dbReference type="ARBA" id="ARBA00022450"/>
    </source>
</evidence>
<dbReference type="InterPro" id="IPR036736">
    <property type="entry name" value="ACP-like_sf"/>
</dbReference>
<gene>
    <name evidence="4" type="ORF">AB0C36_01235</name>
</gene>
<sequence>MPGSTYDTIATVLTTTLGRPAEAVAPDTALDDLFLDSLALVELSVSLTEQLGVQISGVDRSQTLAELSDKLDRMVAAAKS</sequence>
<dbReference type="Pfam" id="PF00550">
    <property type="entry name" value="PP-binding"/>
    <property type="match status" value="1"/>
</dbReference>
<evidence type="ECO:0000313" key="4">
    <source>
        <dbReference type="EMBL" id="MEU8132112.1"/>
    </source>
</evidence>
<name>A0ABV3DA66_9ACTN</name>
<keyword evidence="2" id="KW-0597">Phosphoprotein</keyword>
<dbReference type="Gene3D" id="1.10.1200.10">
    <property type="entry name" value="ACP-like"/>
    <property type="match status" value="1"/>
</dbReference>
<comment type="caution">
    <text evidence="4">The sequence shown here is derived from an EMBL/GenBank/DDBJ whole genome shotgun (WGS) entry which is preliminary data.</text>
</comment>
<evidence type="ECO:0000256" key="2">
    <source>
        <dbReference type="ARBA" id="ARBA00022553"/>
    </source>
</evidence>